<dbReference type="STRING" id="1579316.RC74_13760"/>
<dbReference type="OrthoDB" id="9793083at2"/>
<dbReference type="PANTHER" id="PTHR43194">
    <property type="entry name" value="HYDROLASE ALPHA/BETA FOLD FAMILY"/>
    <property type="match status" value="1"/>
</dbReference>
<dbReference type="AlphaFoldDB" id="A0A126V1Y8"/>
<dbReference type="GO" id="GO:0047570">
    <property type="term" value="F:3-oxoadipate enol-lactonase activity"/>
    <property type="evidence" value="ECO:0007669"/>
    <property type="project" value="InterPro"/>
</dbReference>
<dbReference type="PRINTS" id="PR00111">
    <property type="entry name" value="ABHYDROLASE"/>
</dbReference>
<dbReference type="PANTHER" id="PTHR43194:SF2">
    <property type="entry name" value="PEROXISOMAL MEMBRANE PROTEIN LPX1"/>
    <property type="match status" value="1"/>
</dbReference>
<dbReference type="InterPro" id="IPR029058">
    <property type="entry name" value="AB_hydrolase_fold"/>
</dbReference>
<organism evidence="2 3">
    <name type="scientific">Falsihalocynthiibacter arcticus</name>
    <dbReference type="NCBI Taxonomy" id="1579316"/>
    <lineage>
        <taxon>Bacteria</taxon>
        <taxon>Pseudomonadati</taxon>
        <taxon>Pseudomonadota</taxon>
        <taxon>Alphaproteobacteria</taxon>
        <taxon>Rhodobacterales</taxon>
        <taxon>Roseobacteraceae</taxon>
        <taxon>Falsihalocynthiibacter</taxon>
    </lineage>
</organism>
<reference evidence="2 3" key="1">
    <citation type="submission" date="2016-02" db="EMBL/GenBank/DDBJ databases">
        <title>Complete genome sequence of Halocynthiibacter arcticus PAMC 20958t from arctic marine sediment.</title>
        <authorList>
            <person name="Lee Y.M."/>
            <person name="Baek K."/>
            <person name="Lee H.K."/>
            <person name="Shin S.C."/>
        </authorList>
    </citation>
    <scope>NUCLEOTIDE SEQUENCE [LARGE SCALE GENOMIC DNA]</scope>
    <source>
        <strain evidence="2">PAMC 20958</strain>
    </source>
</reference>
<keyword evidence="3" id="KW-1185">Reference proteome</keyword>
<dbReference type="EMBL" id="CP014327">
    <property type="protein sequence ID" value="AML52197.1"/>
    <property type="molecule type" value="Genomic_DNA"/>
</dbReference>
<gene>
    <name evidence="2" type="ORF">RC74_13760</name>
</gene>
<dbReference type="NCBIfam" id="TIGR02427">
    <property type="entry name" value="protocat_pcaD"/>
    <property type="match status" value="1"/>
</dbReference>
<evidence type="ECO:0000313" key="2">
    <source>
        <dbReference type="EMBL" id="AML52197.1"/>
    </source>
</evidence>
<dbReference type="InterPro" id="IPR050228">
    <property type="entry name" value="Carboxylesterase_BioH"/>
</dbReference>
<dbReference type="GO" id="GO:0042952">
    <property type="term" value="P:beta-ketoadipate pathway"/>
    <property type="evidence" value="ECO:0007669"/>
    <property type="project" value="InterPro"/>
</dbReference>
<name>A0A126V1Y8_9RHOB</name>
<dbReference type="Gene3D" id="3.40.50.1820">
    <property type="entry name" value="alpha/beta hydrolase"/>
    <property type="match status" value="1"/>
</dbReference>
<evidence type="ECO:0000259" key="1">
    <source>
        <dbReference type="Pfam" id="PF00561"/>
    </source>
</evidence>
<dbReference type="Proteomes" id="UP000070371">
    <property type="component" value="Chromosome"/>
</dbReference>
<feature type="domain" description="AB hydrolase-1" evidence="1">
    <location>
        <begin position="25"/>
        <end position="245"/>
    </location>
</feature>
<sequence length="263" mass="28346">MSLQFEKIRDTNLHYSFHSETKAAKPVVFLNSLGTDFRIWQGVADKLPDVPKLMMDKRGHGLSDMGAISIEGLAQDVAGLMDHLGLTAAIICGVSVGGLIAQSLAALRPDLVAGLVLSNTGAKIGDDATWNQRIDAVEATGLEPMADAVMERWFSAEFHKTKSAQLAGYRNMLTRTTVEGYAQSCRAIRDADLTVSTRAIAVPTICIGGSEDKATPPELVRALSDLIADSKLEIIQGVGHLPCLEVPEIIADHVNDLWRTLNQ</sequence>
<dbReference type="RefSeq" id="WP_052274611.1">
    <property type="nucleotide sequence ID" value="NZ_CP014327.1"/>
</dbReference>
<proteinExistence type="predicted"/>
<dbReference type="Pfam" id="PF00561">
    <property type="entry name" value="Abhydrolase_1"/>
    <property type="match status" value="1"/>
</dbReference>
<dbReference type="KEGG" id="hat:RC74_13760"/>
<accession>A0A126V1Y8</accession>
<dbReference type="SUPFAM" id="SSF53474">
    <property type="entry name" value="alpha/beta-Hydrolases"/>
    <property type="match status" value="1"/>
</dbReference>
<protein>
    <submittedName>
        <fullName evidence="2">3-oxoadipate enol-lactonase</fullName>
    </submittedName>
</protein>
<dbReference type="InterPro" id="IPR026968">
    <property type="entry name" value="PcaD/CatD"/>
</dbReference>
<dbReference type="InterPro" id="IPR000073">
    <property type="entry name" value="AB_hydrolase_1"/>
</dbReference>
<evidence type="ECO:0000313" key="3">
    <source>
        <dbReference type="Proteomes" id="UP000070371"/>
    </source>
</evidence>